<keyword evidence="13" id="KW-1185">Reference proteome</keyword>
<dbReference type="STRING" id="461836.A0A0L0DKB1"/>
<proteinExistence type="inferred from homology"/>
<keyword evidence="2 9" id="KW-0645">Protease</keyword>
<dbReference type="FunFam" id="2.40.70.10:FF:000149">
    <property type="entry name" value="Uncharacterized protein"/>
    <property type="match status" value="1"/>
</dbReference>
<dbReference type="PANTHER" id="PTHR47966:SF51">
    <property type="entry name" value="BETA-SITE APP-CLEAVING ENZYME, ISOFORM A-RELATED"/>
    <property type="match status" value="1"/>
</dbReference>
<keyword evidence="6" id="KW-0325">Glycoprotein</keyword>
<feature type="domain" description="Peptidase A1" evidence="11">
    <location>
        <begin position="66"/>
        <end position="381"/>
    </location>
</feature>
<sequence>MKLAVLVFVAVALVASASAVHKMPLFPRHELERSVLSEAQAYLSQRYTARLTGANEPLTDYKDAQYYGPISLGTPAQDFTVILDTGSSNLWVPSSKCKITELACDLHHKYNSGKSSTYKANGESFAIQYGKGSLSGFLSEDDLGIAGLTVKGQTFAEATHFPGITFIVAKADGILGLAWPTIAVDGVVPPFQNMVSQKLIDEPVFGVYLSRDVNATVGGEITFGGYDSKYQAGDFHWVPLTNQTYWEFALPKITVNGKTIATNVHGIADTGTSLIAMPMAMAAEFNSAIGATPLPTGEAIVQCSKIPTMPKMEVTLNGQVFTLTAEQYVLQISAEGKTECISGIMGIALPPQIGELVILGDVFLGTVYTAFDNGNSRVGFAPLK</sequence>
<dbReference type="RefSeq" id="XP_013755768.1">
    <property type="nucleotide sequence ID" value="XM_013900314.1"/>
</dbReference>
<dbReference type="PANTHER" id="PTHR47966">
    <property type="entry name" value="BETA-SITE APP-CLEAVING ENZYME, ISOFORM A-RELATED"/>
    <property type="match status" value="1"/>
</dbReference>
<evidence type="ECO:0000256" key="4">
    <source>
        <dbReference type="ARBA" id="ARBA00022801"/>
    </source>
</evidence>
<dbReference type="eggNOG" id="KOG1339">
    <property type="taxonomic scope" value="Eukaryota"/>
</dbReference>
<feature type="disulfide bond" evidence="8">
    <location>
        <begin position="97"/>
        <end position="104"/>
    </location>
</feature>
<evidence type="ECO:0000256" key="3">
    <source>
        <dbReference type="ARBA" id="ARBA00022750"/>
    </source>
</evidence>
<dbReference type="InterPro" id="IPR033121">
    <property type="entry name" value="PEPTIDASE_A1"/>
</dbReference>
<dbReference type="GO" id="GO:0004190">
    <property type="term" value="F:aspartic-type endopeptidase activity"/>
    <property type="evidence" value="ECO:0007669"/>
    <property type="project" value="UniProtKB-KW"/>
</dbReference>
<dbReference type="GO" id="GO:0006508">
    <property type="term" value="P:proteolysis"/>
    <property type="evidence" value="ECO:0007669"/>
    <property type="project" value="UniProtKB-KW"/>
</dbReference>
<evidence type="ECO:0000256" key="5">
    <source>
        <dbReference type="ARBA" id="ARBA00023157"/>
    </source>
</evidence>
<accession>A0A0L0DKB1</accession>
<dbReference type="Gene3D" id="2.40.70.10">
    <property type="entry name" value="Acid Proteases"/>
    <property type="match status" value="2"/>
</dbReference>
<comment type="similarity">
    <text evidence="1 9">Belongs to the peptidase A1 family.</text>
</comment>
<dbReference type="PRINTS" id="PR00792">
    <property type="entry name" value="PEPSIN"/>
</dbReference>
<evidence type="ECO:0000256" key="7">
    <source>
        <dbReference type="PIRSR" id="PIRSR601461-1"/>
    </source>
</evidence>
<feature type="active site" evidence="7">
    <location>
        <position position="84"/>
    </location>
</feature>
<evidence type="ECO:0000256" key="10">
    <source>
        <dbReference type="SAM" id="SignalP"/>
    </source>
</evidence>
<protein>
    <recommendedName>
        <fullName evidence="11">Peptidase A1 domain-containing protein</fullName>
    </recommendedName>
</protein>
<dbReference type="PROSITE" id="PS00141">
    <property type="entry name" value="ASP_PROTEASE"/>
    <property type="match status" value="2"/>
</dbReference>
<evidence type="ECO:0000256" key="2">
    <source>
        <dbReference type="ARBA" id="ARBA00022670"/>
    </source>
</evidence>
<dbReference type="InterPro" id="IPR021109">
    <property type="entry name" value="Peptidase_aspartic_dom_sf"/>
</dbReference>
<dbReference type="InterPro" id="IPR001969">
    <property type="entry name" value="Aspartic_peptidase_AS"/>
</dbReference>
<dbReference type="AlphaFoldDB" id="A0A0L0DKB1"/>
<feature type="disulfide bond" evidence="8">
    <location>
        <begin position="303"/>
        <end position="340"/>
    </location>
</feature>
<dbReference type="Pfam" id="PF00026">
    <property type="entry name" value="Asp"/>
    <property type="match status" value="1"/>
</dbReference>
<dbReference type="GeneID" id="25570025"/>
<evidence type="ECO:0000313" key="12">
    <source>
        <dbReference type="EMBL" id="KNC51803.1"/>
    </source>
</evidence>
<evidence type="ECO:0000313" key="13">
    <source>
        <dbReference type="Proteomes" id="UP000054408"/>
    </source>
</evidence>
<dbReference type="SUPFAM" id="SSF50630">
    <property type="entry name" value="Acid proteases"/>
    <property type="match status" value="1"/>
</dbReference>
<reference evidence="12 13" key="1">
    <citation type="submission" date="2010-05" db="EMBL/GenBank/DDBJ databases">
        <title>The Genome Sequence of Thecamonas trahens ATCC 50062.</title>
        <authorList>
            <consortium name="The Broad Institute Genome Sequencing Platform"/>
            <person name="Russ C."/>
            <person name="Cuomo C."/>
            <person name="Shea T."/>
            <person name="Young S.K."/>
            <person name="Zeng Q."/>
            <person name="Koehrsen M."/>
            <person name="Haas B."/>
            <person name="Borodovsky M."/>
            <person name="Guigo R."/>
            <person name="Alvarado L."/>
            <person name="Berlin A."/>
            <person name="Bochicchio J."/>
            <person name="Borenstein D."/>
            <person name="Chapman S."/>
            <person name="Chen Z."/>
            <person name="Freedman E."/>
            <person name="Gellesch M."/>
            <person name="Goldberg J."/>
            <person name="Griggs A."/>
            <person name="Gujja S."/>
            <person name="Heilman E."/>
            <person name="Heiman D."/>
            <person name="Hepburn T."/>
            <person name="Howarth C."/>
            <person name="Jen D."/>
            <person name="Larson L."/>
            <person name="Mehta T."/>
            <person name="Park D."/>
            <person name="Pearson M."/>
            <person name="Roberts A."/>
            <person name="Saif S."/>
            <person name="Shenoy N."/>
            <person name="Sisk P."/>
            <person name="Stolte C."/>
            <person name="Sykes S."/>
            <person name="Thomson T."/>
            <person name="Walk T."/>
            <person name="White J."/>
            <person name="Yandava C."/>
            <person name="Burger G."/>
            <person name="Gray M.W."/>
            <person name="Holland P.W.H."/>
            <person name="King N."/>
            <person name="Lang F.B.F."/>
            <person name="Roger A.J."/>
            <person name="Ruiz-Trillo I."/>
            <person name="Lander E."/>
            <person name="Nusbaum C."/>
        </authorList>
    </citation>
    <scope>NUCLEOTIDE SEQUENCE [LARGE SCALE GENOMIC DNA]</scope>
    <source>
        <strain evidence="12 13">ATCC 50062</strain>
    </source>
</reference>
<dbReference type="OrthoDB" id="771136at2759"/>
<feature type="signal peptide" evidence="10">
    <location>
        <begin position="1"/>
        <end position="19"/>
    </location>
</feature>
<feature type="active site" evidence="7">
    <location>
        <position position="269"/>
    </location>
</feature>
<dbReference type="PROSITE" id="PS51767">
    <property type="entry name" value="PEPTIDASE_A1"/>
    <property type="match status" value="1"/>
</dbReference>
<organism evidence="12 13">
    <name type="scientific">Thecamonas trahens ATCC 50062</name>
    <dbReference type="NCBI Taxonomy" id="461836"/>
    <lineage>
        <taxon>Eukaryota</taxon>
        <taxon>Apusozoa</taxon>
        <taxon>Apusomonadida</taxon>
        <taxon>Apusomonadidae</taxon>
        <taxon>Thecamonas</taxon>
    </lineage>
</organism>
<feature type="chain" id="PRO_5005537594" description="Peptidase A1 domain-containing protein" evidence="10">
    <location>
        <begin position="20"/>
        <end position="384"/>
    </location>
</feature>
<dbReference type="Proteomes" id="UP000054408">
    <property type="component" value="Unassembled WGS sequence"/>
</dbReference>
<evidence type="ECO:0000256" key="6">
    <source>
        <dbReference type="ARBA" id="ARBA00023180"/>
    </source>
</evidence>
<evidence type="ECO:0000256" key="8">
    <source>
        <dbReference type="PIRSR" id="PIRSR601461-2"/>
    </source>
</evidence>
<dbReference type="OMA" id="LCKASCQ"/>
<gene>
    <name evidence="12" type="ORF">AMSG_12110</name>
</gene>
<keyword evidence="3 9" id="KW-0064">Aspartyl protease</keyword>
<dbReference type="EMBL" id="GL349470">
    <property type="protein sequence ID" value="KNC51803.1"/>
    <property type="molecule type" value="Genomic_DNA"/>
</dbReference>
<keyword evidence="10" id="KW-0732">Signal</keyword>
<evidence type="ECO:0000259" key="11">
    <source>
        <dbReference type="PROSITE" id="PS51767"/>
    </source>
</evidence>
<evidence type="ECO:0000256" key="1">
    <source>
        <dbReference type="ARBA" id="ARBA00007447"/>
    </source>
</evidence>
<name>A0A0L0DKB1_THETB</name>
<keyword evidence="4 9" id="KW-0378">Hydrolase</keyword>
<dbReference type="FunFam" id="2.40.70.10:FF:000002">
    <property type="entry name" value="Vacuolar aspartic proteinase"/>
    <property type="match status" value="1"/>
</dbReference>
<dbReference type="InterPro" id="IPR001461">
    <property type="entry name" value="Aspartic_peptidase_A1"/>
</dbReference>
<evidence type="ECO:0000256" key="9">
    <source>
        <dbReference type="RuleBase" id="RU000454"/>
    </source>
</evidence>
<keyword evidence="5 8" id="KW-1015">Disulfide bond</keyword>